<sequence>MFFNFKNKSSTKKEESKKVLEALYLQENELEEKLKKINIKPKLIIGFASYQLNLAIIGNKIQNSINEQCDIILSSATDLLCNLDSNSNIENSPYKQNIQGISLMLFSEDMIENLCTNKIKLFSNIKDYTERKKLIEKEVLSINIPFEAHYTNTLHYLIYDGLSQSESSLLELLYKHNPYPCALVGGGSSGNMDFSGTFIFYNGEILKNQALSIHVQFKPKYRFDLMKSQNFNPQSNITFTILDASLYDRTVREFIDKKTFQSINAVEALCNYFNCTFEELKNKMQEYTFALKIGEDYLISPMEINPDKTLFSYCDIESAQELSLLKKTNFIEAIKKDYEKFSLNKPKPLGAIFNDCILRRLHNKEHLNQIHFNDFPIVGFSSFGEIYGVGIAKSLVAIFFYEVENFNDFKPRYLKTFIQKYSDFKYYYLNIRAQKLEMTNEINKIILNQLKQNTSEIDKNTSIFKEIFEELENIRRSLTTISESFTNFTNYLEYNLYQSEEKMNLEKEVQSSLKNIDQLNSILDLISGIAEQTSLLSLNAGIEAARAGKLGRGFAVVADEVRKLSENTQMGLGEMEGAIKLVIQTIQSIAKSSNSSTEEMNFIRDKSNEFSKIISNLINSGKEISDKLEQRSNVSEDFEKNVNQLKCYEDVLAKLNQY</sequence>
<evidence type="ECO:0000256" key="2">
    <source>
        <dbReference type="ARBA" id="ARBA00029447"/>
    </source>
</evidence>
<dbReference type="InterPro" id="IPR004090">
    <property type="entry name" value="Chemotax_Me-accpt_rcpt"/>
</dbReference>
<evidence type="ECO:0000313" key="7">
    <source>
        <dbReference type="EMBL" id="OSY78549.1"/>
    </source>
</evidence>
<dbReference type="GO" id="GO:0004888">
    <property type="term" value="F:transmembrane signaling receptor activity"/>
    <property type="evidence" value="ECO:0007669"/>
    <property type="project" value="InterPro"/>
</dbReference>
<proteinExistence type="inferred from homology"/>
<evidence type="ECO:0000256" key="1">
    <source>
        <dbReference type="ARBA" id="ARBA00022500"/>
    </source>
</evidence>
<dbReference type="Proteomes" id="UP000421425">
    <property type="component" value="Unassembled WGS sequence"/>
</dbReference>
<dbReference type="AlphaFoldDB" id="A0A1Y2P7R4"/>
<name>A0A1Y2P7R4_CAMJU</name>
<feature type="coiled-coil region" evidence="4">
    <location>
        <begin position="13"/>
        <end position="40"/>
    </location>
</feature>
<dbReference type="SUPFAM" id="SSF58104">
    <property type="entry name" value="Methyl-accepting chemotaxis protein (MCP) signaling domain"/>
    <property type="match status" value="1"/>
</dbReference>
<evidence type="ECO:0000256" key="4">
    <source>
        <dbReference type="SAM" id="Coils"/>
    </source>
</evidence>
<evidence type="ECO:0000313" key="9">
    <source>
        <dbReference type="Proteomes" id="UP000421425"/>
    </source>
</evidence>
<dbReference type="Pfam" id="PF00015">
    <property type="entry name" value="MCPsignal"/>
    <property type="match status" value="1"/>
</dbReference>
<dbReference type="EMBL" id="AALHBX010000004">
    <property type="protein sequence ID" value="ECZ5737781.1"/>
    <property type="molecule type" value="Genomic_DNA"/>
</dbReference>
<dbReference type="GO" id="GO:0005886">
    <property type="term" value="C:plasma membrane"/>
    <property type="evidence" value="ECO:0007669"/>
    <property type="project" value="TreeGrafter"/>
</dbReference>
<dbReference type="PANTHER" id="PTHR43531">
    <property type="entry name" value="PROTEIN ICFG"/>
    <property type="match status" value="1"/>
</dbReference>
<dbReference type="InterPro" id="IPR013702">
    <property type="entry name" value="FIST_domain_N"/>
</dbReference>
<evidence type="ECO:0000259" key="5">
    <source>
        <dbReference type="PROSITE" id="PS50111"/>
    </source>
</evidence>
<dbReference type="SMART" id="SM01204">
    <property type="entry name" value="FIST_C"/>
    <property type="match status" value="1"/>
</dbReference>
<keyword evidence="4" id="KW-0175">Coiled coil</keyword>
<dbReference type="GO" id="GO:0006935">
    <property type="term" value="P:chemotaxis"/>
    <property type="evidence" value="ECO:0007669"/>
    <property type="project" value="UniProtKB-KW"/>
</dbReference>
<dbReference type="PANTHER" id="PTHR43531:SF11">
    <property type="entry name" value="METHYL-ACCEPTING CHEMOTAXIS PROTEIN 3"/>
    <property type="match status" value="1"/>
</dbReference>
<dbReference type="SMART" id="SM00897">
    <property type="entry name" value="FIST"/>
    <property type="match status" value="1"/>
</dbReference>
<dbReference type="RefSeq" id="WP_002880897.1">
    <property type="nucleotide sequence ID" value="NZ_JAQBSB010000003.1"/>
</dbReference>
<organism evidence="6 9">
    <name type="scientific">Campylobacter jejuni</name>
    <dbReference type="NCBI Taxonomy" id="197"/>
    <lineage>
        <taxon>Bacteria</taxon>
        <taxon>Pseudomonadati</taxon>
        <taxon>Campylobacterota</taxon>
        <taxon>Epsilonproteobacteria</taxon>
        <taxon>Campylobacterales</taxon>
        <taxon>Campylobacteraceae</taxon>
        <taxon>Campylobacter</taxon>
    </lineage>
</organism>
<dbReference type="PRINTS" id="PR00260">
    <property type="entry name" value="CHEMTRNSDUCR"/>
</dbReference>
<keyword evidence="3" id="KW-0807">Transducer</keyword>
<dbReference type="GO" id="GO:0007165">
    <property type="term" value="P:signal transduction"/>
    <property type="evidence" value="ECO:0007669"/>
    <property type="project" value="UniProtKB-KW"/>
</dbReference>
<accession>A0A1Y2P7R4</accession>
<evidence type="ECO:0000313" key="8">
    <source>
        <dbReference type="Proteomes" id="UP000194235"/>
    </source>
</evidence>
<reference evidence="7 8" key="1">
    <citation type="submission" date="2017-03" db="EMBL/GenBank/DDBJ databases">
        <title>Characterization of Campylobacter jejuni water isolates.</title>
        <authorList>
            <person name="Nilsson A."/>
            <person name="Skarp A."/>
            <person name="Johansson C."/>
            <person name="Kaden R."/>
            <person name="Engstrand L."/>
            <person name="Rautelin H."/>
        </authorList>
    </citation>
    <scope>NUCLEOTIDE SEQUENCE [LARGE SCALE GENOMIC DNA]</scope>
    <source>
        <strain evidence="7 8">VA12</strain>
    </source>
</reference>
<comment type="similarity">
    <text evidence="2">Belongs to the methyl-accepting chemotaxis (MCP) protein family.</text>
</comment>
<dbReference type="InterPro" id="IPR051310">
    <property type="entry name" value="MCP_chemotaxis"/>
</dbReference>
<dbReference type="Gene3D" id="1.10.287.950">
    <property type="entry name" value="Methyl-accepting chemotaxis protein"/>
    <property type="match status" value="1"/>
</dbReference>
<dbReference type="PROSITE" id="PS50111">
    <property type="entry name" value="CHEMOTAXIS_TRANSDUC_2"/>
    <property type="match status" value="1"/>
</dbReference>
<keyword evidence="1" id="KW-0145">Chemotaxis</keyword>
<dbReference type="EMBL" id="NAAF01000002">
    <property type="protein sequence ID" value="OSY78549.1"/>
    <property type="molecule type" value="Genomic_DNA"/>
</dbReference>
<evidence type="ECO:0000256" key="3">
    <source>
        <dbReference type="PROSITE-ProRule" id="PRU00284"/>
    </source>
</evidence>
<protein>
    <submittedName>
        <fullName evidence="6">Chemotaxis protein</fullName>
    </submittedName>
</protein>
<feature type="domain" description="Methyl-accepting transducer" evidence="5">
    <location>
        <begin position="517"/>
        <end position="653"/>
    </location>
</feature>
<dbReference type="Pfam" id="PF10442">
    <property type="entry name" value="FIST_C"/>
    <property type="match status" value="1"/>
</dbReference>
<evidence type="ECO:0000313" key="6">
    <source>
        <dbReference type="EMBL" id="ECZ5737781.1"/>
    </source>
</evidence>
<gene>
    <name evidence="7" type="ORF">B5Y32_01150</name>
    <name evidence="6" type="ORF">F8Y55_03785</name>
</gene>
<reference evidence="6 9" key="2">
    <citation type="submission" date="2019-10" db="EMBL/GenBank/DDBJ databases">
        <authorList>
            <consortium name="PulseNet: The National Subtyping Network for Foodborne Disease Surveillance"/>
            <person name="Tarr C.L."/>
            <person name="Trees E."/>
            <person name="Katz L.S."/>
            <person name="Carleton-Romer H.A."/>
            <person name="Stroika S."/>
            <person name="Kucerova Z."/>
            <person name="Roache K.F."/>
            <person name="Sabol A.L."/>
            <person name="Besser J."/>
            <person name="Gerner-Smidt P."/>
        </authorList>
    </citation>
    <scope>NUCLEOTIDE SEQUENCE [LARGE SCALE GENOMIC DNA]</scope>
    <source>
        <strain evidence="6 9">PNUSAC012091</strain>
    </source>
</reference>
<comment type="caution">
    <text evidence="6">The sequence shown here is derived from an EMBL/GenBank/DDBJ whole genome shotgun (WGS) entry which is preliminary data.</text>
</comment>
<dbReference type="Pfam" id="PF08495">
    <property type="entry name" value="FIST"/>
    <property type="match status" value="1"/>
</dbReference>
<dbReference type="InterPro" id="IPR004089">
    <property type="entry name" value="MCPsignal_dom"/>
</dbReference>
<dbReference type="Proteomes" id="UP000194235">
    <property type="component" value="Unassembled WGS sequence"/>
</dbReference>
<dbReference type="SMART" id="SM00283">
    <property type="entry name" value="MA"/>
    <property type="match status" value="1"/>
</dbReference>
<dbReference type="InterPro" id="IPR019494">
    <property type="entry name" value="FIST_C"/>
</dbReference>